<evidence type="ECO:0000256" key="1">
    <source>
        <dbReference type="ARBA" id="ARBA00004448"/>
    </source>
</evidence>
<name>A0A0U1XM33_9BIVA</name>
<evidence type="ECO:0000256" key="9">
    <source>
        <dbReference type="ARBA" id="ARBA00022982"/>
    </source>
</evidence>
<evidence type="ECO:0000256" key="6">
    <source>
        <dbReference type="ARBA" id="ARBA00022692"/>
    </source>
</evidence>
<keyword evidence="10 16" id="KW-1133">Transmembrane helix</keyword>
<feature type="domain" description="NADH:quinone oxidoreductase/Mrp antiporter transmembrane" evidence="17">
    <location>
        <begin position="110"/>
        <end position="382"/>
    </location>
</feature>
<dbReference type="InterPro" id="IPR001750">
    <property type="entry name" value="ND/Mrp_TM"/>
</dbReference>
<evidence type="ECO:0000313" key="20">
    <source>
        <dbReference type="EMBL" id="AIU56053.1"/>
    </source>
</evidence>
<dbReference type="GO" id="GO:0008137">
    <property type="term" value="F:NADH dehydrogenase (ubiquinone) activity"/>
    <property type="evidence" value="ECO:0007669"/>
    <property type="project" value="UniProtKB-EC"/>
</dbReference>
<evidence type="ECO:0000256" key="5">
    <source>
        <dbReference type="ARBA" id="ARBA00022660"/>
    </source>
</evidence>
<keyword evidence="9" id="KW-0249">Electron transport</keyword>
<comment type="similarity">
    <text evidence="16">Belongs to the complex I subunit 5 family.</text>
</comment>
<proteinExistence type="inferred from homology"/>
<dbReference type="InterPro" id="IPR010934">
    <property type="entry name" value="NADH_DH_su5_C"/>
</dbReference>
<keyword evidence="5" id="KW-0679">Respiratory chain</keyword>
<evidence type="ECO:0000256" key="13">
    <source>
        <dbReference type="ARBA" id="ARBA00023128"/>
    </source>
</evidence>
<evidence type="ECO:0000256" key="8">
    <source>
        <dbReference type="ARBA" id="ARBA00022967"/>
    </source>
</evidence>
<evidence type="ECO:0000256" key="11">
    <source>
        <dbReference type="ARBA" id="ARBA00023027"/>
    </source>
</evidence>
<keyword evidence="4 16" id="KW-0813">Transport</keyword>
<feature type="domain" description="NADH-Ubiquinone oxidoreductase (complex I) chain 5 N-terminal" evidence="18">
    <location>
        <begin position="47"/>
        <end position="91"/>
    </location>
</feature>
<dbReference type="EMBL" id="KM580067">
    <property type="protein sequence ID" value="AIU56053.1"/>
    <property type="molecule type" value="Genomic_DNA"/>
</dbReference>
<evidence type="ECO:0000259" key="19">
    <source>
        <dbReference type="Pfam" id="PF06455"/>
    </source>
</evidence>
<dbReference type="EC" id="7.1.1.2" evidence="2 16"/>
<geneLocation type="mitochondrion" evidence="20"/>
<dbReference type="InterPro" id="IPR001516">
    <property type="entry name" value="Proton_antipo_N"/>
</dbReference>
<feature type="transmembrane region" description="Helical" evidence="16">
    <location>
        <begin position="61"/>
        <end position="81"/>
    </location>
</feature>
<dbReference type="GO" id="GO:0003954">
    <property type="term" value="F:NADH dehydrogenase activity"/>
    <property type="evidence" value="ECO:0007669"/>
    <property type="project" value="TreeGrafter"/>
</dbReference>
<comment type="catalytic activity">
    <reaction evidence="15 16">
        <text>a ubiquinone + NADH + 5 H(+)(in) = a ubiquinol + NAD(+) + 4 H(+)(out)</text>
        <dbReference type="Rhea" id="RHEA:29091"/>
        <dbReference type="Rhea" id="RHEA-COMP:9565"/>
        <dbReference type="Rhea" id="RHEA-COMP:9566"/>
        <dbReference type="ChEBI" id="CHEBI:15378"/>
        <dbReference type="ChEBI" id="CHEBI:16389"/>
        <dbReference type="ChEBI" id="CHEBI:17976"/>
        <dbReference type="ChEBI" id="CHEBI:57540"/>
        <dbReference type="ChEBI" id="CHEBI:57945"/>
        <dbReference type="EC" id="7.1.1.2"/>
    </reaction>
</comment>
<feature type="transmembrane region" description="Helical" evidence="16">
    <location>
        <begin position="243"/>
        <end position="262"/>
    </location>
</feature>
<feature type="transmembrane region" description="Helical" evidence="16">
    <location>
        <begin position="302"/>
        <end position="319"/>
    </location>
</feature>
<keyword evidence="12 16" id="KW-0830">Ubiquinone</keyword>
<feature type="transmembrane region" description="Helical" evidence="16">
    <location>
        <begin position="114"/>
        <end position="132"/>
    </location>
</feature>
<feature type="transmembrane region" description="Helical" evidence="16">
    <location>
        <begin position="339"/>
        <end position="359"/>
    </location>
</feature>
<dbReference type="GO" id="GO:0005743">
    <property type="term" value="C:mitochondrial inner membrane"/>
    <property type="evidence" value="ECO:0007669"/>
    <property type="project" value="UniProtKB-SubCell"/>
</dbReference>
<reference evidence="20" key="1">
    <citation type="journal article" date="2014" name="Mitochondrial DNA">
        <title>The complete mitochondrial DNA of the Pacific Geoduck clam (Panopea generosa).</title>
        <authorList>
            <person name="Bisbal-Pardo C.I."/>
            <person name="Del Rio-Portilla M.A."/>
            <person name="Rocha-Olivares A."/>
        </authorList>
    </citation>
    <scope>NUCLEOTIDE SEQUENCE</scope>
</reference>
<keyword evidence="14 16" id="KW-0472">Membrane</keyword>
<comment type="function">
    <text evidence="16">Core subunit of the mitochondrial membrane respiratory chain NADH dehydrogenase (Complex I) which catalyzes electron transfer from NADH through the respiratory chain, using ubiquinone as an electron acceptor. Essential for the catalytic activity and assembly of complex I.</text>
</comment>
<evidence type="ECO:0000256" key="15">
    <source>
        <dbReference type="ARBA" id="ARBA00049551"/>
    </source>
</evidence>
<feature type="transmembrane region" description="Helical" evidence="16">
    <location>
        <begin position="274"/>
        <end position="295"/>
    </location>
</feature>
<dbReference type="InterPro" id="IPR003945">
    <property type="entry name" value="NU5C-like"/>
</dbReference>
<keyword evidence="6 16" id="KW-0812">Transmembrane</keyword>
<keyword evidence="7" id="KW-0999">Mitochondrion inner membrane</keyword>
<feature type="transmembrane region" description="Helical" evidence="16">
    <location>
        <begin position="555"/>
        <end position="573"/>
    </location>
</feature>
<evidence type="ECO:0000256" key="4">
    <source>
        <dbReference type="ARBA" id="ARBA00022448"/>
    </source>
</evidence>
<evidence type="ECO:0000256" key="2">
    <source>
        <dbReference type="ARBA" id="ARBA00012944"/>
    </source>
</evidence>
<evidence type="ECO:0000256" key="12">
    <source>
        <dbReference type="ARBA" id="ARBA00023075"/>
    </source>
</evidence>
<feature type="domain" description="NADH dehydrogenase subunit 5 C-terminal" evidence="19">
    <location>
        <begin position="390"/>
        <end position="574"/>
    </location>
</feature>
<sequence>MGLKFCVTYKACMSLFLLSVMIMFMGSYFVYNCSELILDLELCCFSNFLVSILVYFDWASILFSFVVILISGCVMMFSFFYMSEEMYLNRFVWLVMLFVLSMNLLIFMPNLLSLMVGWDGLGIVSFLLVIYYQNKESLGAGMITVLMNRIGDVLFIMSIGLLSVEGSWNFSDLAEVGIPIFLIGFIIVGSMTKSAQIPFSAWLPAAMAAPTPVSALVHSSTLVTAGVYVLIRFSSSISQGWCFFLLSVSCMTLLLAGLSASFEYDLKKVIALSTLSQLGVMMLILSVQASSVCVFHLTTHALFKALMFLCAGAVIHFSGGIQDSRFFSGLWFKLPVVNSWLVVSCLSLMGVPFMAGFYSKDLVLEKCMMSGFSLFGLFMILFPTMLTAFYACRFLWSMMMEEGSSSFCSFYSSWSLNISMSILGLGAIISGWGMEMMVGKFSEFIFLSGPLKMSTLASVFIGVVLSISVFVSSKTVMCFYGYKKLFPMFLEHMGSKMWFLPYTSGYMPAKLALGSCSSSLLTLDLGWVESFGGGKMLSSVSSSSMKVNYFMQSRFMGFYLLCGILVVGSFFVFM</sequence>
<dbReference type="PANTHER" id="PTHR42829">
    <property type="entry name" value="NADH-UBIQUINONE OXIDOREDUCTASE CHAIN 5"/>
    <property type="match status" value="1"/>
</dbReference>
<dbReference type="Pfam" id="PF06455">
    <property type="entry name" value="NADH5_C"/>
    <property type="match status" value="1"/>
</dbReference>
<dbReference type="GO" id="GO:0042773">
    <property type="term" value="P:ATP synthesis coupled electron transport"/>
    <property type="evidence" value="ECO:0007669"/>
    <property type="project" value="InterPro"/>
</dbReference>
<keyword evidence="11 16" id="KW-0520">NAD</keyword>
<accession>A0A0U1XM33</accession>
<evidence type="ECO:0000256" key="14">
    <source>
        <dbReference type="ARBA" id="ARBA00023136"/>
    </source>
</evidence>
<evidence type="ECO:0000256" key="3">
    <source>
        <dbReference type="ARBA" id="ARBA00021096"/>
    </source>
</evidence>
<evidence type="ECO:0000256" key="16">
    <source>
        <dbReference type="RuleBase" id="RU003404"/>
    </source>
</evidence>
<gene>
    <name evidence="20" type="primary">nad5</name>
</gene>
<feature type="transmembrane region" description="Helical" evidence="16">
    <location>
        <begin position="138"/>
        <end position="161"/>
    </location>
</feature>
<protein>
    <recommendedName>
        <fullName evidence="3 16">NADH-ubiquinone oxidoreductase chain 5</fullName>
        <ecNumber evidence="2 16">7.1.1.2</ecNumber>
    </recommendedName>
</protein>
<comment type="subcellular location">
    <subcellularLocation>
        <location evidence="1">Mitochondrion inner membrane</location>
        <topology evidence="1">Multi-pass membrane protein</topology>
    </subcellularLocation>
</comment>
<evidence type="ECO:0000256" key="10">
    <source>
        <dbReference type="ARBA" id="ARBA00022989"/>
    </source>
</evidence>
<feature type="transmembrane region" description="Helical" evidence="16">
    <location>
        <begin position="371"/>
        <end position="396"/>
    </location>
</feature>
<dbReference type="Pfam" id="PF00361">
    <property type="entry name" value="Proton_antipo_M"/>
    <property type="match status" value="1"/>
</dbReference>
<feature type="transmembrane region" description="Helical" evidence="16">
    <location>
        <begin position="12"/>
        <end position="31"/>
    </location>
</feature>
<organism evidence="20">
    <name type="scientific">Panopea generosa</name>
    <dbReference type="NCBI Taxonomy" id="1049056"/>
    <lineage>
        <taxon>Eukaryota</taxon>
        <taxon>Metazoa</taxon>
        <taxon>Spiralia</taxon>
        <taxon>Lophotrochozoa</taxon>
        <taxon>Mollusca</taxon>
        <taxon>Bivalvia</taxon>
        <taxon>Autobranchia</taxon>
        <taxon>Heteroconchia</taxon>
        <taxon>Euheterodonta</taxon>
        <taxon>Imparidentia</taxon>
        <taxon>Adapedonta</taxon>
        <taxon>Hiatelloidea</taxon>
        <taxon>Hiatellidae</taxon>
        <taxon>Panopea</taxon>
    </lineage>
</organism>
<feature type="transmembrane region" description="Helical" evidence="16">
    <location>
        <begin position="455"/>
        <end position="482"/>
    </location>
</feature>
<dbReference type="AlphaFoldDB" id="A0A0U1XM33"/>
<evidence type="ECO:0000256" key="7">
    <source>
        <dbReference type="ARBA" id="ARBA00022792"/>
    </source>
</evidence>
<keyword evidence="13 16" id="KW-0496">Mitochondrion</keyword>
<dbReference type="GO" id="GO:0015990">
    <property type="term" value="P:electron transport coupled proton transport"/>
    <property type="evidence" value="ECO:0007669"/>
    <property type="project" value="TreeGrafter"/>
</dbReference>
<feature type="transmembrane region" description="Helical" evidence="16">
    <location>
        <begin position="87"/>
        <end position="107"/>
    </location>
</feature>
<evidence type="ECO:0000259" key="18">
    <source>
        <dbReference type="Pfam" id="PF00662"/>
    </source>
</evidence>
<evidence type="ECO:0000259" key="17">
    <source>
        <dbReference type="Pfam" id="PF00361"/>
    </source>
</evidence>
<feature type="transmembrane region" description="Helical" evidence="16">
    <location>
        <begin position="173"/>
        <end position="192"/>
    </location>
</feature>
<keyword evidence="8" id="KW-1278">Translocase</keyword>
<dbReference type="Pfam" id="PF00662">
    <property type="entry name" value="Proton_antipo_N"/>
    <property type="match status" value="1"/>
</dbReference>
<dbReference type="PANTHER" id="PTHR42829:SF2">
    <property type="entry name" value="NADH-UBIQUINONE OXIDOREDUCTASE CHAIN 5"/>
    <property type="match status" value="1"/>
</dbReference>
<feature type="transmembrane region" description="Helical" evidence="16">
    <location>
        <begin position="416"/>
        <end position="434"/>
    </location>
</feature>
<dbReference type="PRINTS" id="PR01434">
    <property type="entry name" value="NADHDHGNASE5"/>
</dbReference>